<sequence>MSKKQEPGAAVRATIRDVASAAKTGKTSVSRYLNGEQHLLSDSLKERIGRAISLLDYQPSQMARSLKSGQTRLIGLILADITNPYSVDVMRGVEAACRQEGLTLLVCNTNNELDQEKHYLQLLSSYRVDGIVVNAVGMREAAISTLQQANLPMVLIDRKVANFACDVIGLNNVEATQMMTGHLLEQGFEALLFISEPANINTRFDRLHTFLKCMQQSPQYIAEQGEIELSNTGGLDNLLKDFVARHADKHKAVMCVNGALTLQVARAMQRLNLRWGPDIGLSGFDELVWAELAGVGITTLKQPTYDMGVAALRQLVTRIQGNTEPVKDLEFSGELIARGSTAAR</sequence>
<dbReference type="PANTHER" id="PTHR30146">
    <property type="entry name" value="LACI-RELATED TRANSCRIPTIONAL REPRESSOR"/>
    <property type="match status" value="1"/>
</dbReference>
<reference evidence="5 6" key="2">
    <citation type="journal article" date="2012" name="J. Bacteriol.">
        <title>Complete Genome Sequence of Rahnella sp. Strain Y9602, a Gammaproteobacterium Isolate from Metal- and Radionuclide-Contaminated Soil.</title>
        <authorList>
            <person name="Martinez R.J."/>
            <person name="Bruce D."/>
            <person name="Detter C."/>
            <person name="Goodwin L.A."/>
            <person name="Han J."/>
            <person name="Han C.S."/>
            <person name="Held B."/>
            <person name="Land M.L."/>
            <person name="Mikhailova N."/>
            <person name="Nolan M."/>
            <person name="Pennacchio L."/>
            <person name="Pitluck S."/>
            <person name="Tapia R."/>
            <person name="Woyke T."/>
            <person name="Sobecky P.A."/>
        </authorList>
    </citation>
    <scope>NUCLEOTIDE SEQUENCE [LARGE SCALE GENOMIC DNA]</scope>
    <source>
        <strain evidence="5 6">Y9602</strain>
    </source>
</reference>
<dbReference type="OrthoDB" id="5672046at2"/>
<evidence type="ECO:0000256" key="1">
    <source>
        <dbReference type="ARBA" id="ARBA00023015"/>
    </source>
</evidence>
<dbReference type="KEGG" id="rah:Rahaq_0017"/>
<dbReference type="Gene3D" id="3.40.50.2300">
    <property type="match status" value="2"/>
</dbReference>
<evidence type="ECO:0000256" key="2">
    <source>
        <dbReference type="ARBA" id="ARBA00023125"/>
    </source>
</evidence>
<keyword evidence="2" id="KW-0238">DNA-binding</keyword>
<protein>
    <submittedName>
        <fullName evidence="5">Transcriptional regulator, LacI family</fullName>
    </submittedName>
</protein>
<dbReference type="GeneID" id="95419255"/>
<dbReference type="CDD" id="cd06283">
    <property type="entry name" value="PBP1_RegR_EndR_KdgR-like"/>
    <property type="match status" value="1"/>
</dbReference>
<dbReference type="InterPro" id="IPR010982">
    <property type="entry name" value="Lambda_DNA-bd_dom_sf"/>
</dbReference>
<name>A0A0H3F3C2_RAHSY</name>
<dbReference type="HOGENOM" id="CLU_037628_6_0_6"/>
<dbReference type="PANTHER" id="PTHR30146:SF145">
    <property type="entry name" value="RIBOSE OPERON REPRESSOR"/>
    <property type="match status" value="1"/>
</dbReference>
<dbReference type="SMART" id="SM00354">
    <property type="entry name" value="HTH_LACI"/>
    <property type="match status" value="1"/>
</dbReference>
<dbReference type="Pfam" id="PF00532">
    <property type="entry name" value="Peripla_BP_1"/>
    <property type="match status" value="1"/>
</dbReference>
<dbReference type="InterPro" id="IPR028082">
    <property type="entry name" value="Peripla_BP_I"/>
</dbReference>
<dbReference type="Pfam" id="PF00356">
    <property type="entry name" value="LacI"/>
    <property type="match status" value="1"/>
</dbReference>
<dbReference type="SUPFAM" id="SSF47413">
    <property type="entry name" value="lambda repressor-like DNA-binding domains"/>
    <property type="match status" value="1"/>
</dbReference>
<evidence type="ECO:0000313" key="6">
    <source>
        <dbReference type="Proteomes" id="UP000007257"/>
    </source>
</evidence>
<dbReference type="InterPro" id="IPR000843">
    <property type="entry name" value="HTH_LacI"/>
</dbReference>
<accession>A0A0H3F3C2</accession>
<dbReference type="EMBL" id="CP002505">
    <property type="protein sequence ID" value="ADW71650.1"/>
    <property type="molecule type" value="Genomic_DNA"/>
</dbReference>
<feature type="domain" description="HTH lacI-type" evidence="4">
    <location>
        <begin position="13"/>
        <end position="68"/>
    </location>
</feature>
<dbReference type="GO" id="GO:0000976">
    <property type="term" value="F:transcription cis-regulatory region binding"/>
    <property type="evidence" value="ECO:0007669"/>
    <property type="project" value="TreeGrafter"/>
</dbReference>
<keyword evidence="1" id="KW-0805">Transcription regulation</keyword>
<reference evidence="6" key="1">
    <citation type="submission" date="2011-01" db="EMBL/GenBank/DDBJ databases">
        <title>Complete sequence of chromosome of Rahnella sp. Y9602.</title>
        <authorList>
            <consortium name="US DOE Joint Genome Institute"/>
            <person name="Lucas S."/>
            <person name="Copeland A."/>
            <person name="Lapidus A."/>
            <person name="Cheng J.-F."/>
            <person name="Goodwin L."/>
            <person name="Pitluck S."/>
            <person name="Lu M."/>
            <person name="Detter J.C."/>
            <person name="Han C."/>
            <person name="Tapia R."/>
            <person name="Land M."/>
            <person name="Hauser L."/>
            <person name="Kyrpides N."/>
            <person name="Ivanova N."/>
            <person name="Ovchinnikova G."/>
            <person name="Pagani I."/>
            <person name="Sobecky P.A."/>
            <person name="Martinez R.J."/>
            <person name="Woyke T."/>
        </authorList>
    </citation>
    <scope>NUCLEOTIDE SEQUENCE [LARGE SCALE GENOMIC DNA]</scope>
    <source>
        <strain evidence="6">Y9602</strain>
    </source>
</reference>
<dbReference type="SUPFAM" id="SSF53822">
    <property type="entry name" value="Periplasmic binding protein-like I"/>
    <property type="match status" value="1"/>
</dbReference>
<keyword evidence="3" id="KW-0804">Transcription</keyword>
<dbReference type="GO" id="GO:0003700">
    <property type="term" value="F:DNA-binding transcription factor activity"/>
    <property type="evidence" value="ECO:0007669"/>
    <property type="project" value="TreeGrafter"/>
</dbReference>
<evidence type="ECO:0000256" key="3">
    <source>
        <dbReference type="ARBA" id="ARBA00023163"/>
    </source>
</evidence>
<dbReference type="AlphaFoldDB" id="A0A0H3F3C2"/>
<evidence type="ECO:0000259" key="4">
    <source>
        <dbReference type="PROSITE" id="PS50932"/>
    </source>
</evidence>
<dbReference type="eggNOG" id="COG1609">
    <property type="taxonomic scope" value="Bacteria"/>
</dbReference>
<evidence type="ECO:0000313" key="5">
    <source>
        <dbReference type="EMBL" id="ADW71650.1"/>
    </source>
</evidence>
<dbReference type="Proteomes" id="UP000007257">
    <property type="component" value="Chromosome"/>
</dbReference>
<dbReference type="InterPro" id="IPR001761">
    <property type="entry name" value="Peripla_BP/Lac1_sug-bd_dom"/>
</dbReference>
<dbReference type="Gene3D" id="1.10.260.40">
    <property type="entry name" value="lambda repressor-like DNA-binding domains"/>
    <property type="match status" value="1"/>
</dbReference>
<dbReference type="PROSITE" id="PS50932">
    <property type="entry name" value="HTH_LACI_2"/>
    <property type="match status" value="1"/>
</dbReference>
<dbReference type="RefSeq" id="WP_013573368.1">
    <property type="nucleotide sequence ID" value="NC_015061.1"/>
</dbReference>
<dbReference type="CDD" id="cd01392">
    <property type="entry name" value="HTH_LacI"/>
    <property type="match status" value="1"/>
</dbReference>
<organism evidence="5 6">
    <name type="scientific">Rahnella sp. (strain Y9602)</name>
    <dbReference type="NCBI Taxonomy" id="2703885"/>
    <lineage>
        <taxon>Bacteria</taxon>
        <taxon>Pseudomonadati</taxon>
        <taxon>Pseudomonadota</taxon>
        <taxon>Gammaproteobacteria</taxon>
        <taxon>Enterobacterales</taxon>
        <taxon>Yersiniaceae</taxon>
        <taxon>Rahnella</taxon>
    </lineage>
</organism>
<proteinExistence type="predicted"/>
<gene>
    <name evidence="5" type="ordered locus">Rahaq_0017</name>
</gene>